<protein>
    <submittedName>
        <fullName evidence="2">N-acetylneuraminate synthase</fullName>
        <ecNumber evidence="2">2.5.1.56</ecNumber>
    </submittedName>
</protein>
<dbReference type="Pfam" id="PF03102">
    <property type="entry name" value="NeuB"/>
    <property type="match status" value="1"/>
</dbReference>
<evidence type="ECO:0000259" key="1">
    <source>
        <dbReference type="Pfam" id="PF03102"/>
    </source>
</evidence>
<dbReference type="AlphaFoldDB" id="A0A3B0QZF0"/>
<dbReference type="EC" id="2.5.1.56" evidence="2"/>
<dbReference type="GO" id="GO:0050462">
    <property type="term" value="F:N-acetylneuraminate synthase activity"/>
    <property type="evidence" value="ECO:0007669"/>
    <property type="project" value="UniProtKB-EC"/>
</dbReference>
<evidence type="ECO:0000313" key="2">
    <source>
        <dbReference type="EMBL" id="VAV84857.1"/>
    </source>
</evidence>
<dbReference type="GO" id="GO:0047444">
    <property type="term" value="F:N-acylneuraminate-9-phosphate synthase activity"/>
    <property type="evidence" value="ECO:0007669"/>
    <property type="project" value="TreeGrafter"/>
</dbReference>
<sequence>MVKIIAEAATNHGGDIVLAKEMVHAAKESGADAVKFQSWQVRTMDKAEPAYEMMSPKELSDEDHYTLMEECENTGIEFMTTCFDIKRVDFLSGLGLRSVKVASTDVGSISMLRRLRESFEHIILSTGMSTEDEVEAAAQVLKTGKFTLLHCVSLYPTPLDKAGLGRMLWLSRFSPSVGYSDHTLGNDAAKAAVAMGADIVEKHFTLKRDPDNIFSNMSALPSDIKDICDYAKEFEIMKAYGGPGMLEEEKEARRTFVGRWGDNR</sequence>
<dbReference type="PANTHER" id="PTHR42966:SF1">
    <property type="entry name" value="SIALIC ACID SYNTHASE"/>
    <property type="match status" value="1"/>
</dbReference>
<dbReference type="Gene3D" id="3.20.20.70">
    <property type="entry name" value="Aldolase class I"/>
    <property type="match status" value="1"/>
</dbReference>
<dbReference type="InterPro" id="IPR051690">
    <property type="entry name" value="PseI-like"/>
</dbReference>
<feature type="domain" description="PseI/NeuA/B-like" evidence="1">
    <location>
        <begin position="22"/>
        <end position="237"/>
    </location>
</feature>
<dbReference type="InterPro" id="IPR013785">
    <property type="entry name" value="Aldolase_TIM"/>
</dbReference>
<keyword evidence="2" id="KW-0808">Transferase</keyword>
<name>A0A3B0QZF0_9ZZZZ</name>
<proteinExistence type="predicted"/>
<dbReference type="InterPro" id="IPR013132">
    <property type="entry name" value="PseI/NeuA/B-like_N"/>
</dbReference>
<accession>A0A3B0QZF0</accession>
<gene>
    <name evidence="2" type="ORF">MNBD_DELTA01-611</name>
</gene>
<dbReference type="SUPFAM" id="SSF51569">
    <property type="entry name" value="Aldolase"/>
    <property type="match status" value="1"/>
</dbReference>
<dbReference type="EMBL" id="UOEA01000075">
    <property type="protein sequence ID" value="VAV84857.1"/>
    <property type="molecule type" value="Genomic_DNA"/>
</dbReference>
<organism evidence="2">
    <name type="scientific">hydrothermal vent metagenome</name>
    <dbReference type="NCBI Taxonomy" id="652676"/>
    <lineage>
        <taxon>unclassified sequences</taxon>
        <taxon>metagenomes</taxon>
        <taxon>ecological metagenomes</taxon>
    </lineage>
</organism>
<dbReference type="GO" id="GO:0016051">
    <property type="term" value="P:carbohydrate biosynthetic process"/>
    <property type="evidence" value="ECO:0007669"/>
    <property type="project" value="InterPro"/>
</dbReference>
<dbReference type="PANTHER" id="PTHR42966">
    <property type="entry name" value="N-ACETYLNEURAMINATE SYNTHASE"/>
    <property type="match status" value="1"/>
</dbReference>
<reference evidence="2" key="1">
    <citation type="submission" date="2018-06" db="EMBL/GenBank/DDBJ databases">
        <authorList>
            <person name="Zhirakovskaya E."/>
        </authorList>
    </citation>
    <scope>NUCLEOTIDE SEQUENCE</scope>
</reference>